<keyword evidence="3" id="KW-1185">Reference proteome</keyword>
<evidence type="ECO:0000313" key="3">
    <source>
        <dbReference type="Proteomes" id="UP000604825"/>
    </source>
</evidence>
<dbReference type="OrthoDB" id="675465at2759"/>
<comment type="caution">
    <text evidence="2">The sequence shown here is derived from an EMBL/GenBank/DDBJ whole genome shotgun (WGS) entry which is preliminary data.</text>
</comment>
<feature type="coiled-coil region" evidence="1">
    <location>
        <begin position="280"/>
        <end position="352"/>
    </location>
</feature>
<evidence type="ECO:0000313" key="2">
    <source>
        <dbReference type="EMBL" id="CAD6244271.1"/>
    </source>
</evidence>
<dbReference type="Proteomes" id="UP000604825">
    <property type="component" value="Unassembled WGS sequence"/>
</dbReference>
<accession>A0A811PQ98</accession>
<keyword evidence="1" id="KW-0175">Coiled coil</keyword>
<evidence type="ECO:0000256" key="1">
    <source>
        <dbReference type="SAM" id="Coils"/>
    </source>
</evidence>
<reference evidence="2" key="1">
    <citation type="submission" date="2020-10" db="EMBL/GenBank/DDBJ databases">
        <authorList>
            <person name="Han B."/>
            <person name="Lu T."/>
            <person name="Zhao Q."/>
            <person name="Huang X."/>
            <person name="Zhao Y."/>
        </authorList>
    </citation>
    <scope>NUCLEOTIDE SEQUENCE</scope>
</reference>
<organism evidence="2 3">
    <name type="scientific">Miscanthus lutarioriparius</name>
    <dbReference type="NCBI Taxonomy" id="422564"/>
    <lineage>
        <taxon>Eukaryota</taxon>
        <taxon>Viridiplantae</taxon>
        <taxon>Streptophyta</taxon>
        <taxon>Embryophyta</taxon>
        <taxon>Tracheophyta</taxon>
        <taxon>Spermatophyta</taxon>
        <taxon>Magnoliopsida</taxon>
        <taxon>Liliopsida</taxon>
        <taxon>Poales</taxon>
        <taxon>Poaceae</taxon>
        <taxon>PACMAD clade</taxon>
        <taxon>Panicoideae</taxon>
        <taxon>Andropogonodae</taxon>
        <taxon>Andropogoneae</taxon>
        <taxon>Saccharinae</taxon>
        <taxon>Miscanthus</taxon>
    </lineage>
</organism>
<proteinExistence type="predicted"/>
<sequence>MAPGRKVRAKARPPPEAPLTEYEKMRDKEIMKNNQKMASLGIRGIANQMKKKVQGARTMVLSFQGLYSTLRAVMVVAKDAQDSVNFSAGGSRTLERVVAPQQQEGTTIVTRQTTAATLRITAATRDEVVPTASASQNEDIIHLSDAGKSILDWGFYFTYNNSNDTRGAKRSNYGQRIGLFNQRDKCVKNQLDREKVQFQQRTGSRCYIASAYVAKQEKYKDTEPTAIDLFKASMETIQAEPLQEGQQPKSDIQVVAQVLPQSSTFLQNIGLQYSSGTSSRDVVASQVQELQAQLESEKQEKSGLQLQVDTLKMHAEESEATMAKQSEEIQNLKKAQEENNNLLRQLISFKQV</sequence>
<dbReference type="EMBL" id="CAJGYO010000007">
    <property type="protein sequence ID" value="CAD6244271.1"/>
    <property type="molecule type" value="Genomic_DNA"/>
</dbReference>
<protein>
    <submittedName>
        <fullName evidence="2">Uncharacterized protein</fullName>
    </submittedName>
</protein>
<gene>
    <name evidence="2" type="ORF">NCGR_LOCUS29015</name>
</gene>
<dbReference type="AlphaFoldDB" id="A0A811PQ98"/>
<name>A0A811PQ98_9POAL</name>